<dbReference type="InterPro" id="IPR002933">
    <property type="entry name" value="Peptidase_M20"/>
</dbReference>
<gene>
    <name evidence="2" type="ORF">KQI68_02985</name>
</gene>
<dbReference type="InterPro" id="IPR011650">
    <property type="entry name" value="Peptidase_M20_dimer"/>
</dbReference>
<dbReference type="Pfam" id="PF07687">
    <property type="entry name" value="M20_dimer"/>
    <property type="match status" value="1"/>
</dbReference>
<evidence type="ECO:0000259" key="1">
    <source>
        <dbReference type="Pfam" id="PF07687"/>
    </source>
</evidence>
<feature type="domain" description="Peptidase M20 dimerisation" evidence="1">
    <location>
        <begin position="188"/>
        <end position="277"/>
    </location>
</feature>
<comment type="caution">
    <text evidence="2">The sequence shown here is derived from an EMBL/GenBank/DDBJ whole genome shotgun (WGS) entry which is preliminary data.</text>
</comment>
<accession>A0ABS6FF39</accession>
<dbReference type="Pfam" id="PF01546">
    <property type="entry name" value="Peptidase_M20"/>
    <property type="match status" value="1"/>
</dbReference>
<sequence>MKKILNDFKFLNDEIIKNRRTIHEFAELGFELDKTKAFVKERLVSYGIKPNDCGKAGITFTLGNPGGKTILLRADMDALPMEEESDLDFAARNGNCHACGHDIHTSMLLATAKYLKEHEEELKGYVKFMFQPAEEIMAGAEDMIENGILENPKVDAAFAIHVMSGRDDTKSGTVQYKSGPLMLSGDAIKVKVFGKPAHGSTPYLGVDAIQVASRIAIDINSMVSTNFFAKEENIALVGKISGGTAVNTVADYCEMEVSLRSESHESRKRLFERVEEISLHNANLFGAKAVVEHVYGMPPLINEKELSMKFTKYVKEILGDENAIESKGFTGSEDFSSLALKVPSVLFTLGVGSIDEGVENYLHHPNVQFKEDHFYVGAAVHAYIAKRFLEENN</sequence>
<dbReference type="RefSeq" id="WP_216548644.1">
    <property type="nucleotide sequence ID" value="NZ_JAHLQO010000002.1"/>
</dbReference>
<organism evidence="2 3">
    <name type="scientific">Peptoniphilus ovalis</name>
    <dbReference type="NCBI Taxonomy" id="2841503"/>
    <lineage>
        <taxon>Bacteria</taxon>
        <taxon>Bacillati</taxon>
        <taxon>Bacillota</taxon>
        <taxon>Tissierellia</taxon>
        <taxon>Tissierellales</taxon>
        <taxon>Peptoniphilaceae</taxon>
        <taxon>Peptoniphilus</taxon>
    </lineage>
</organism>
<proteinExistence type="predicted"/>
<dbReference type="EMBL" id="JAHLQO010000002">
    <property type="protein sequence ID" value="MBU5668799.1"/>
    <property type="molecule type" value="Genomic_DNA"/>
</dbReference>
<dbReference type="PANTHER" id="PTHR11014">
    <property type="entry name" value="PEPTIDASE M20 FAMILY MEMBER"/>
    <property type="match status" value="1"/>
</dbReference>
<reference evidence="2 3" key="1">
    <citation type="submission" date="2021-06" db="EMBL/GenBank/DDBJ databases">
        <authorList>
            <person name="Sun Q."/>
            <person name="Li D."/>
        </authorList>
    </citation>
    <scope>NUCLEOTIDE SEQUENCE [LARGE SCALE GENOMIC DNA]</scope>
    <source>
        <strain evidence="2 3">MSJ-1</strain>
    </source>
</reference>
<dbReference type="PANTHER" id="PTHR11014:SF63">
    <property type="entry name" value="METALLOPEPTIDASE, PUTATIVE (AFU_ORTHOLOGUE AFUA_6G09600)-RELATED"/>
    <property type="match status" value="1"/>
</dbReference>
<dbReference type="Proteomes" id="UP000783742">
    <property type="component" value="Unassembled WGS sequence"/>
</dbReference>
<protein>
    <submittedName>
        <fullName evidence="2">Amidohydrolase</fullName>
    </submittedName>
</protein>
<keyword evidence="3" id="KW-1185">Reference proteome</keyword>
<dbReference type="NCBIfam" id="TIGR01891">
    <property type="entry name" value="amidohydrolases"/>
    <property type="match status" value="1"/>
</dbReference>
<name>A0ABS6FF39_9FIRM</name>
<dbReference type="InterPro" id="IPR017439">
    <property type="entry name" value="Amidohydrolase"/>
</dbReference>
<dbReference type="PIRSF" id="PIRSF005962">
    <property type="entry name" value="Pept_M20D_amidohydro"/>
    <property type="match status" value="1"/>
</dbReference>
<evidence type="ECO:0000313" key="3">
    <source>
        <dbReference type="Proteomes" id="UP000783742"/>
    </source>
</evidence>
<dbReference type="CDD" id="cd03886">
    <property type="entry name" value="M20_Acy1"/>
    <property type="match status" value="1"/>
</dbReference>
<evidence type="ECO:0000313" key="2">
    <source>
        <dbReference type="EMBL" id="MBU5668799.1"/>
    </source>
</evidence>